<evidence type="ECO:0000256" key="1">
    <source>
        <dbReference type="SAM" id="SignalP"/>
    </source>
</evidence>
<feature type="signal peptide" evidence="1">
    <location>
        <begin position="1"/>
        <end position="18"/>
    </location>
</feature>
<keyword evidence="1" id="KW-0732">Signal</keyword>
<dbReference type="AlphaFoldDB" id="A0A8S0ZBA5"/>
<proteinExistence type="predicted"/>
<name>A0A8S0ZBA5_ARCPL</name>
<evidence type="ECO:0000313" key="2">
    <source>
        <dbReference type="EMBL" id="CAB3229613.1"/>
    </source>
</evidence>
<dbReference type="OrthoDB" id="10538550at2759"/>
<dbReference type="EMBL" id="CADEBC010000540">
    <property type="protein sequence ID" value="CAB3249632.1"/>
    <property type="molecule type" value="Genomic_DNA"/>
</dbReference>
<evidence type="ECO:0000313" key="4">
    <source>
        <dbReference type="Proteomes" id="UP000494106"/>
    </source>
</evidence>
<reference evidence="4 5" key="1">
    <citation type="submission" date="2020-04" db="EMBL/GenBank/DDBJ databases">
        <authorList>
            <person name="Wallbank WR R."/>
            <person name="Pardo Diaz C."/>
            <person name="Kozak K."/>
            <person name="Martin S."/>
            <person name="Jiggins C."/>
            <person name="Moest M."/>
            <person name="Warren A I."/>
            <person name="Byers J.R.P. K."/>
            <person name="Montejo-Kovacevich G."/>
            <person name="Yen C E."/>
        </authorList>
    </citation>
    <scope>NUCLEOTIDE SEQUENCE [LARGE SCALE GENOMIC DNA]</scope>
</reference>
<gene>
    <name evidence="3" type="ORF">APLA_LOCUS12146</name>
    <name evidence="2" type="ORF">APLA_LOCUS4201</name>
</gene>
<dbReference type="Proteomes" id="UP000494256">
    <property type="component" value="Unassembled WGS sequence"/>
</dbReference>
<evidence type="ECO:0000313" key="5">
    <source>
        <dbReference type="Proteomes" id="UP000494256"/>
    </source>
</evidence>
<keyword evidence="4" id="KW-1185">Reference proteome</keyword>
<feature type="chain" id="PRO_5036434237" evidence="1">
    <location>
        <begin position="19"/>
        <end position="108"/>
    </location>
</feature>
<accession>A0A8S0ZBA5</accession>
<comment type="caution">
    <text evidence="2">The sequence shown here is derived from an EMBL/GenBank/DDBJ whole genome shotgun (WGS) entry which is preliminary data.</text>
</comment>
<dbReference type="EMBL" id="CADEBD010000286">
    <property type="protein sequence ID" value="CAB3229613.1"/>
    <property type="molecule type" value="Genomic_DNA"/>
</dbReference>
<protein>
    <submittedName>
        <fullName evidence="2">Uncharacterized protein</fullName>
    </submittedName>
</protein>
<sequence>MELKLLVIVAMLVSETISSDYLEKDDDETPDVTEGSGDSIYPDYPDYTFPASNFTPGIVICYGSSYDFDPNITAEQLNETSIPGGAAGLIFSPSVLVPYFLTFVVSNF</sequence>
<evidence type="ECO:0000313" key="3">
    <source>
        <dbReference type="EMBL" id="CAB3249632.1"/>
    </source>
</evidence>
<organism evidence="2 5">
    <name type="scientific">Arctia plantaginis</name>
    <name type="common">Wood tiger moth</name>
    <name type="synonym">Phalaena plantaginis</name>
    <dbReference type="NCBI Taxonomy" id="874455"/>
    <lineage>
        <taxon>Eukaryota</taxon>
        <taxon>Metazoa</taxon>
        <taxon>Ecdysozoa</taxon>
        <taxon>Arthropoda</taxon>
        <taxon>Hexapoda</taxon>
        <taxon>Insecta</taxon>
        <taxon>Pterygota</taxon>
        <taxon>Neoptera</taxon>
        <taxon>Endopterygota</taxon>
        <taxon>Lepidoptera</taxon>
        <taxon>Glossata</taxon>
        <taxon>Ditrysia</taxon>
        <taxon>Noctuoidea</taxon>
        <taxon>Erebidae</taxon>
        <taxon>Arctiinae</taxon>
        <taxon>Arctia</taxon>
    </lineage>
</organism>
<dbReference type="Proteomes" id="UP000494106">
    <property type="component" value="Unassembled WGS sequence"/>
</dbReference>